<dbReference type="SMART" id="SM00066">
    <property type="entry name" value="GAL4"/>
    <property type="match status" value="2"/>
</dbReference>
<dbReference type="Gene3D" id="4.10.240.10">
    <property type="entry name" value="Zn(2)-C6 fungal-type DNA-binding domain"/>
    <property type="match status" value="2"/>
</dbReference>
<comment type="subcellular location">
    <subcellularLocation>
        <location evidence="1">Nucleus</location>
    </subcellularLocation>
</comment>
<keyword evidence="7" id="KW-1185">Reference proteome</keyword>
<dbReference type="PANTHER" id="PTHR31001:SF85">
    <property type="entry name" value="ZN(II)2CYS6 TRANSCRIPTION FACTOR (EUROFUNG)"/>
    <property type="match status" value="1"/>
</dbReference>
<evidence type="ECO:0000256" key="3">
    <source>
        <dbReference type="ARBA" id="ARBA00023242"/>
    </source>
</evidence>
<dbReference type="RefSeq" id="XP_031877973.1">
    <property type="nucleotide sequence ID" value="XM_032025546.1"/>
</dbReference>
<dbReference type="CDD" id="cd00067">
    <property type="entry name" value="GAL4"/>
    <property type="match status" value="2"/>
</dbReference>
<dbReference type="GO" id="GO:0008270">
    <property type="term" value="F:zinc ion binding"/>
    <property type="evidence" value="ECO:0007669"/>
    <property type="project" value="InterPro"/>
</dbReference>
<evidence type="ECO:0000313" key="7">
    <source>
        <dbReference type="Proteomes" id="UP000011096"/>
    </source>
</evidence>
<keyword evidence="3" id="KW-0539">Nucleus</keyword>
<dbReference type="InterPro" id="IPR001138">
    <property type="entry name" value="Zn2Cys6_DnaBD"/>
</dbReference>
<evidence type="ECO:0000256" key="1">
    <source>
        <dbReference type="ARBA" id="ARBA00004123"/>
    </source>
</evidence>
<dbReference type="SUPFAM" id="SSF57701">
    <property type="entry name" value="Zn2/Cys6 DNA-binding domain"/>
    <property type="match status" value="2"/>
</dbReference>
<feature type="domain" description="Zn(2)-C6 fungal-type" evidence="5">
    <location>
        <begin position="20"/>
        <end position="52"/>
    </location>
</feature>
<dbReference type="CDD" id="cd12148">
    <property type="entry name" value="fungal_TF_MHR"/>
    <property type="match status" value="2"/>
</dbReference>
<reference evidence="6 7" key="2">
    <citation type="submission" date="2020-04" db="EMBL/GenBank/DDBJ databases">
        <title>Genome sequencing and assembly of multiple isolates from the Colletotrichum gloeosporioides species complex.</title>
        <authorList>
            <person name="Gan P."/>
            <person name="Shirasu K."/>
        </authorList>
    </citation>
    <scope>NUCLEOTIDE SEQUENCE [LARGE SCALE GENOMIC DNA]</scope>
    <source>
        <strain evidence="6 7">Nara gc5</strain>
    </source>
</reference>
<dbReference type="OrthoDB" id="2269373at2759"/>
<dbReference type="Pfam" id="PF00172">
    <property type="entry name" value="Zn_clus"/>
    <property type="match status" value="2"/>
</dbReference>
<dbReference type="PROSITE" id="PS00463">
    <property type="entry name" value="ZN2_CY6_FUNGAL_1"/>
    <property type="match status" value="2"/>
</dbReference>
<dbReference type="GO" id="GO:0003677">
    <property type="term" value="F:DNA binding"/>
    <property type="evidence" value="ECO:0007669"/>
    <property type="project" value="InterPro"/>
</dbReference>
<organism evidence="6 7">
    <name type="scientific">Colletotrichum fructicola (strain Nara gc5)</name>
    <name type="common">Anthracnose fungus</name>
    <name type="synonym">Colletotrichum gloeosporioides (strain Nara gc5)</name>
    <dbReference type="NCBI Taxonomy" id="1213859"/>
    <lineage>
        <taxon>Eukaryota</taxon>
        <taxon>Fungi</taxon>
        <taxon>Dikarya</taxon>
        <taxon>Ascomycota</taxon>
        <taxon>Pezizomycotina</taxon>
        <taxon>Sordariomycetes</taxon>
        <taxon>Hypocreomycetidae</taxon>
        <taxon>Glomerellales</taxon>
        <taxon>Glomerellaceae</taxon>
        <taxon>Colletotrichum</taxon>
        <taxon>Colletotrichum gloeosporioides species complex</taxon>
    </lineage>
</organism>
<reference evidence="6 7" key="1">
    <citation type="submission" date="2012-08" db="EMBL/GenBank/DDBJ databases">
        <authorList>
            <person name="Gan P.H.P."/>
            <person name="Ikeda K."/>
            <person name="Irieda H."/>
            <person name="Narusaka M."/>
            <person name="O'Connell R.J."/>
            <person name="Narusaka Y."/>
            <person name="Takano Y."/>
            <person name="Kubo Y."/>
            <person name="Shirasu K."/>
        </authorList>
    </citation>
    <scope>NUCLEOTIDE SEQUENCE [LARGE SCALE GENOMIC DNA]</scope>
    <source>
        <strain evidence="6 7">Nara gc5</strain>
    </source>
</reference>
<accession>A0A7J6J0F5</accession>
<dbReference type="InParanoid" id="A0A7J6J0F5"/>
<evidence type="ECO:0000259" key="5">
    <source>
        <dbReference type="PROSITE" id="PS50048"/>
    </source>
</evidence>
<dbReference type="GeneID" id="43609700"/>
<dbReference type="EMBL" id="ANPB02000005">
    <property type="protein sequence ID" value="KAF4482886.1"/>
    <property type="molecule type" value="Genomic_DNA"/>
</dbReference>
<protein>
    <submittedName>
        <fullName evidence="6">Transcription factor vrtR1</fullName>
    </submittedName>
</protein>
<dbReference type="InterPro" id="IPR007219">
    <property type="entry name" value="XnlR_reg_dom"/>
</dbReference>
<feature type="domain" description="Zn(2)-C6 fungal-type" evidence="5">
    <location>
        <begin position="729"/>
        <end position="756"/>
    </location>
</feature>
<dbReference type="Proteomes" id="UP000011096">
    <property type="component" value="Unassembled WGS sequence"/>
</dbReference>
<dbReference type="PROSITE" id="PS50048">
    <property type="entry name" value="ZN2_CY6_FUNGAL_2"/>
    <property type="match status" value="2"/>
</dbReference>
<name>A0A7J6J0F5_COLFN</name>
<dbReference type="GO" id="GO:0000981">
    <property type="term" value="F:DNA-binding transcription factor activity, RNA polymerase II-specific"/>
    <property type="evidence" value="ECO:0007669"/>
    <property type="project" value="InterPro"/>
</dbReference>
<feature type="compositionally biased region" description="Polar residues" evidence="4">
    <location>
        <begin position="876"/>
        <end position="897"/>
    </location>
</feature>
<sequence>MADKPESSPSPAAGARIHKSCDACKARKVRCPSSGPPGPCANCVRRKADCRFSVRRLAHRRNVAGQLLPTNYSTAGQQAPAAPDAKAVLDLSTTTTGEHKSVSSPLGSPPPKSPPHRIQELYVDRALTRARRPPTANSKNSEDLVFVPRNGIFGGRNSLTFFSDSRLLSLSTRLRNNKVNELVGRISTIVNGRLRRADSTANTRRMPQPESVTDSTKTSLYIRMYFERVHPVFPFLDKALFEATVNGPNFLTLLERSKPWSCLYHTILALGSQYADGGTFEAGKGESWRLFSVALGGFSDLLLLPDSLTILQALTAMSVYGLGICGLAVEPVIMSEAARRAQIMSTNNFTGTAAVAYQKAFWILYTIEKITSFHFGRSSSFVDSDIFCPIPLVPEATVGDFNWFLHFIRFGRLLSRAYTSLFSVGVSGNSNSYYLDVISQLTDELEEWRSSLPDNGFKPDGLVRPQVLLTPLARALSLIVHYLYSSLLLTLSRTTLVYLPSTEDASVLARKNSMKAILGASRSILELTTMIEVEPYTVTWVIAGIPITALFVLFDIVVHDPRQPEVASNLALLDMAAGHFSRIEYASGGTLPGSLIAEFAKIARDYVNEIQHGDIRISGLARSSTATQDLGTFLARPPSSRNNMKPMEMTLDLSNTMPGDAFTTTAMTMPSSFADFSFDNGLDQVSPGALMGTDVMGIFSYFLPDLDPMFYQGLSADNATPGKGPHVLACVFCHQRKIKCDRKSPCANCIKADQPCIPSTRAPAGAGRRRVVKDLLERLNQCESLLSQVAPRDVEGRPFTSETPPAFRDVMTTASAAAAADSPSMMSYVSYEEARKQPDQRPTGKIVVDEGRRTFMDSPLRSNVVDHLQFSKLSLNDQADESTGASNTPSVANTTEDGSLDSRESMDFDILALGAVEMLRLWQVFLERVNPMTKVIHVPSLEPLVFEAATDHGNVAPDFEALLCSINVLAIMALSEAESEQILNVPKNAALRKASLALKKAVSKVDFLRKYNLTILQCLVLYLVSLQGQFDRHASWILTGMLVRIAQRMGLHRDGELIGLTPFETEMRRRIWWQIIMLETKYAVLAGFCDTLLPPNWDTRLPSNLNDADLLPGSLEPLRSREGATEMAFCLMLYESRHFFCENPVPEFESVVLGQGDLNADRSKAIEGPQSLDKYRVIVDQLEERLILAEKRYCNPTIGGIHVLACKLRPLVAQRMRDMIAHAREPWKEDADSLAGQQSLFRLWVIHFESDLNWYDTIDDRFRWYPKLHLQADAFSVMIELLQWQPVGTLVDRAWKAIDRVYFYHPELYDLSKRENVQRAENLLAGWQRRELAFRNVGQSVETPVVIERLRGSGNFPASKAESFPESFPTATADSTLFPGLHNSGFEGFDGNVLLNTDAASFFWDGVGEHHAH</sequence>
<proteinExistence type="predicted"/>
<evidence type="ECO:0000313" key="6">
    <source>
        <dbReference type="EMBL" id="KAF4482886.1"/>
    </source>
</evidence>
<dbReference type="Pfam" id="PF04082">
    <property type="entry name" value="Fungal_trans"/>
    <property type="match status" value="2"/>
</dbReference>
<dbReference type="PANTHER" id="PTHR31001">
    <property type="entry name" value="UNCHARACTERIZED TRANSCRIPTIONAL REGULATORY PROTEIN"/>
    <property type="match status" value="1"/>
</dbReference>
<evidence type="ECO:0000256" key="4">
    <source>
        <dbReference type="SAM" id="MobiDB-lite"/>
    </source>
</evidence>
<evidence type="ECO:0000256" key="2">
    <source>
        <dbReference type="ARBA" id="ARBA00022723"/>
    </source>
</evidence>
<gene>
    <name evidence="6" type="primary">vrtR1-2</name>
    <name evidence="6" type="ORF">CGGC5_v009899</name>
</gene>
<dbReference type="InterPro" id="IPR050613">
    <property type="entry name" value="Sec_Metabolite_Reg"/>
</dbReference>
<feature type="region of interest" description="Disordered" evidence="4">
    <location>
        <begin position="876"/>
        <end position="900"/>
    </location>
</feature>
<feature type="region of interest" description="Disordered" evidence="4">
    <location>
        <begin position="94"/>
        <end position="116"/>
    </location>
</feature>
<dbReference type="SMART" id="SM00906">
    <property type="entry name" value="Fungal_trans"/>
    <property type="match status" value="2"/>
</dbReference>
<dbReference type="InterPro" id="IPR036864">
    <property type="entry name" value="Zn2-C6_fun-type_DNA-bd_sf"/>
</dbReference>
<dbReference type="GO" id="GO:0006351">
    <property type="term" value="P:DNA-templated transcription"/>
    <property type="evidence" value="ECO:0007669"/>
    <property type="project" value="InterPro"/>
</dbReference>
<dbReference type="GO" id="GO:0005634">
    <property type="term" value="C:nucleus"/>
    <property type="evidence" value="ECO:0007669"/>
    <property type="project" value="UniProtKB-SubCell"/>
</dbReference>
<keyword evidence="2" id="KW-0479">Metal-binding</keyword>
<comment type="caution">
    <text evidence="6">The sequence shown here is derived from an EMBL/GenBank/DDBJ whole genome shotgun (WGS) entry which is preliminary data.</text>
</comment>